<reference evidence="1" key="1">
    <citation type="submission" date="2019-04" db="EMBL/GenBank/DDBJ databases">
        <title>Microbes associate with the intestines of laboratory mice.</title>
        <authorList>
            <person name="Navarre W."/>
            <person name="Wong E."/>
            <person name="Huang K."/>
            <person name="Tropini C."/>
            <person name="Ng K."/>
            <person name="Yu B."/>
        </authorList>
    </citation>
    <scope>NUCLEOTIDE SEQUENCE</scope>
    <source>
        <strain evidence="1">NM73_A23</strain>
    </source>
</reference>
<sequence length="354" mass="41115">MSQKVTIKDIAKRAGVSVGTVDRVLHNRPNVSKSALEKVKNVLETINYQPNAYASAMATNRHCTFYQLLPKKESEDYWTEVEEGAMHAVETHRDFKINVRTIRYDRFCADSFHDTCLQCMTEKPDGVIVVPASLEYTRTFTDKLHELDIPFIFLDSYLPDLKPLAFYGQDPFCSGQFAAKMMMLVAGNEKEIMLMKQTRNGNIASKQQYNREVGFRHYINEHHPEIKVIELDLLLEKDAKTHNELLEEFFENHPQIHHCITFTSKAYIVAEFIQRTNRRNVQIMGYDMIKKNAECIRQGSISFLIAQHGYMQGYNCVDALFRAIILKQEVNPVNYMPIELLTKENVDFYQHKQI</sequence>
<name>A0AC61QSE6_9BACT</name>
<comment type="caution">
    <text evidence="1">The sequence shown here is derived from an EMBL/GenBank/DDBJ whole genome shotgun (WGS) entry which is preliminary data.</text>
</comment>
<keyword evidence="2" id="KW-1185">Reference proteome</keyword>
<gene>
    <name evidence="1" type="ORF">E5358_03360</name>
</gene>
<protein>
    <submittedName>
        <fullName evidence="1">LacI family DNA-binding transcriptional regulator</fullName>
    </submittedName>
</protein>
<evidence type="ECO:0000313" key="1">
    <source>
        <dbReference type="EMBL" id="TGX83308.1"/>
    </source>
</evidence>
<keyword evidence="1" id="KW-0238">DNA-binding</keyword>
<organism evidence="1 2">
    <name type="scientific">Palleniella muris</name>
    <dbReference type="NCBI Taxonomy" id="3038145"/>
    <lineage>
        <taxon>Bacteria</taxon>
        <taxon>Pseudomonadati</taxon>
        <taxon>Bacteroidota</taxon>
        <taxon>Bacteroidia</taxon>
        <taxon>Bacteroidales</taxon>
        <taxon>Prevotellaceae</taxon>
        <taxon>Palleniella</taxon>
    </lineage>
</organism>
<proteinExistence type="predicted"/>
<evidence type="ECO:0000313" key="2">
    <source>
        <dbReference type="Proteomes" id="UP000308886"/>
    </source>
</evidence>
<dbReference type="Proteomes" id="UP000308886">
    <property type="component" value="Unassembled WGS sequence"/>
</dbReference>
<dbReference type="EMBL" id="SRZC01000004">
    <property type="protein sequence ID" value="TGX83308.1"/>
    <property type="molecule type" value="Genomic_DNA"/>
</dbReference>
<accession>A0AC61QSE6</accession>